<accession>A0A5B9QUV3</accession>
<proteinExistence type="predicted"/>
<dbReference type="OrthoDB" id="274319at2"/>
<dbReference type="Gene3D" id="3.40.50.1110">
    <property type="entry name" value="SGNH hydrolase"/>
    <property type="match status" value="1"/>
</dbReference>
<dbReference type="RefSeq" id="WP_068135193.1">
    <property type="nucleotide sequence ID" value="NZ_CP042914.1"/>
</dbReference>
<evidence type="ECO:0000313" key="2">
    <source>
        <dbReference type="Proteomes" id="UP000325286"/>
    </source>
</evidence>
<name>A0A5B9QUV3_9BACT</name>
<dbReference type="CDD" id="cd00229">
    <property type="entry name" value="SGNH_hydrolase"/>
    <property type="match status" value="1"/>
</dbReference>
<dbReference type="InterPro" id="IPR036514">
    <property type="entry name" value="SGNH_hydro_sf"/>
</dbReference>
<keyword evidence="2" id="KW-1185">Reference proteome</keyword>
<dbReference type="GO" id="GO:0016788">
    <property type="term" value="F:hydrolase activity, acting on ester bonds"/>
    <property type="evidence" value="ECO:0007669"/>
    <property type="project" value="UniProtKB-ARBA"/>
</dbReference>
<reference evidence="1 2" key="1">
    <citation type="submission" date="2019-08" db="EMBL/GenBank/DDBJ databases">
        <title>Deep-cultivation of Planctomycetes and their phenomic and genomic characterization uncovers novel biology.</title>
        <authorList>
            <person name="Wiegand S."/>
            <person name="Jogler M."/>
            <person name="Boedeker C."/>
            <person name="Pinto D."/>
            <person name="Vollmers J."/>
            <person name="Rivas-Marin E."/>
            <person name="Kohn T."/>
            <person name="Peeters S.H."/>
            <person name="Heuer A."/>
            <person name="Rast P."/>
            <person name="Oberbeckmann S."/>
            <person name="Bunk B."/>
            <person name="Jeske O."/>
            <person name="Meyerdierks A."/>
            <person name="Storesund J.E."/>
            <person name="Kallscheuer N."/>
            <person name="Luecker S."/>
            <person name="Lage O.M."/>
            <person name="Pohl T."/>
            <person name="Merkel B.J."/>
            <person name="Hornburger P."/>
            <person name="Mueller R.-W."/>
            <person name="Bruemmer F."/>
            <person name="Labrenz M."/>
            <person name="Spormann A.M."/>
            <person name="Op den Camp H."/>
            <person name="Overmann J."/>
            <person name="Amann R."/>
            <person name="Jetten M.S.M."/>
            <person name="Mascher T."/>
            <person name="Medema M.H."/>
            <person name="Devos D.P."/>
            <person name="Kaster A.-K."/>
            <person name="Ovreas L."/>
            <person name="Rohde M."/>
            <person name="Galperin M.Y."/>
            <person name="Jogler C."/>
        </authorList>
    </citation>
    <scope>NUCLEOTIDE SEQUENCE [LARGE SCALE GENOMIC DNA]</scope>
    <source>
        <strain evidence="1 2">UC8</strain>
    </source>
</reference>
<keyword evidence="1" id="KW-0378">Hydrolase</keyword>
<dbReference type="EMBL" id="CP042914">
    <property type="protein sequence ID" value="QEG41570.1"/>
    <property type="molecule type" value="Genomic_DNA"/>
</dbReference>
<dbReference type="KEGG" id="rul:UC8_35940"/>
<dbReference type="AlphaFoldDB" id="A0A5B9QUV3"/>
<gene>
    <name evidence="1" type="ORF">UC8_35940</name>
</gene>
<sequence length="427" mass="47548">MPTLKPQSGRVRGFLRRRSAFSKRLLLLAISLCVGLLICEAGLRVLGLGVPPGLLYEFDEQCGMRLSPDFAGWQVNEGRVYVTTNAHGMRDTAVTKQKDPDVFRIAVLGDSYAEAVQVEIEQTFWSVAETQLNACQAAGPRHVECLNFGVSGYGTAQELITLRQRVWDFQPDMILLAFLPYNDVRNNSKQLEPETYRPFYELRDDELVLDRSAMLSADGPRRFHNSAWIRGKHFLIQHIRLCGLVYQWRDARRRAAAQTAAEQAATEQAGNSPDVEVGLDAAVYLPPAGPWEQAWEVTDRLIVEMQREAAAHRAAFAVMAVTAAVQVDPDPSQAIELAERLGVDDLKYPERRLQALGQQHGFPVILLTDRMQADAEAEQIYFHGFENTALGSGHWNVAGHHKAGQLLAEELCDQGLSNPVSPRPPNP</sequence>
<dbReference type="Proteomes" id="UP000325286">
    <property type="component" value="Chromosome"/>
</dbReference>
<organism evidence="1 2">
    <name type="scientific">Roseimaritima ulvae</name>
    <dbReference type="NCBI Taxonomy" id="980254"/>
    <lineage>
        <taxon>Bacteria</taxon>
        <taxon>Pseudomonadati</taxon>
        <taxon>Planctomycetota</taxon>
        <taxon>Planctomycetia</taxon>
        <taxon>Pirellulales</taxon>
        <taxon>Pirellulaceae</taxon>
        <taxon>Roseimaritima</taxon>
    </lineage>
</organism>
<dbReference type="SUPFAM" id="SSF52266">
    <property type="entry name" value="SGNH hydrolase"/>
    <property type="match status" value="1"/>
</dbReference>
<protein>
    <submittedName>
        <fullName evidence="1">GDSL-like Lipase/Acylhydrolase</fullName>
    </submittedName>
</protein>
<evidence type="ECO:0000313" key="1">
    <source>
        <dbReference type="EMBL" id="QEG41570.1"/>
    </source>
</evidence>